<proteinExistence type="predicted"/>
<dbReference type="PATRIC" id="fig|1411148.3.peg.347"/>
<dbReference type="InterPro" id="IPR050194">
    <property type="entry name" value="Glycosyltransferase_grp1"/>
</dbReference>
<sequence>MKVLLIDVYHYNRGGAETVCFNTGQLLQAHGHEVVYFCLKWKRNLPSPFEHYFPESKETRRGVFRQVKNLVNYFYHFEAARKMDQLLRDEQPDIAHIHLIWGQITESILPVLRRHGVPVVLTAHDFRVVCPAYVFRDGRGQICERCQGRSFYHCFLHKCAKNNWVMSGVMATEQYFRNAFFNPSKLIDGFIYVSHFTKKKHETYMPALRQKPNMVLYNSAPEIAAEPYKKQGEPYFLFMGRLSGEKGIRTLVEAMNGLPSCRLKVAGTGPQETELKRYAAEHGLSNVSFCGYQTGEPLATLVREAHFIVVPSECYENNPMSIIEAYAIGTPVVGANIGGIPEIVPEGVTGFRFESRNADDLRAKLTAAASLSSDAYAAMQRAALDFAREHFNTENYYPRLIAFYRQCMKAPSTSRP</sequence>
<evidence type="ECO:0000259" key="2">
    <source>
        <dbReference type="Pfam" id="PF13439"/>
    </source>
</evidence>
<dbReference type="GO" id="GO:0016757">
    <property type="term" value="F:glycosyltransferase activity"/>
    <property type="evidence" value="ECO:0007669"/>
    <property type="project" value="InterPro"/>
</dbReference>
<dbReference type="Gene3D" id="3.40.50.2000">
    <property type="entry name" value="Glycogen Phosphorylase B"/>
    <property type="match status" value="2"/>
</dbReference>
<keyword evidence="3" id="KW-0808">Transferase</keyword>
<accession>W2C687</accession>
<dbReference type="Proteomes" id="UP000018837">
    <property type="component" value="Unassembled WGS sequence"/>
</dbReference>
<feature type="domain" description="Glycosyl transferase family 1" evidence="1">
    <location>
        <begin position="223"/>
        <end position="377"/>
    </location>
</feature>
<dbReference type="InterPro" id="IPR001296">
    <property type="entry name" value="Glyco_trans_1"/>
</dbReference>
<evidence type="ECO:0000259" key="1">
    <source>
        <dbReference type="Pfam" id="PF00534"/>
    </source>
</evidence>
<reference evidence="3 4" key="1">
    <citation type="submission" date="2013-11" db="EMBL/GenBank/DDBJ databases">
        <title>Single cell genomics of uncultured Tannerella BU063 (oral taxon 286).</title>
        <authorList>
            <person name="Beall C.J."/>
            <person name="Campbell A.G."/>
            <person name="Griffen A.L."/>
            <person name="Podar M."/>
            <person name="Leys E.J."/>
        </authorList>
    </citation>
    <scope>NUCLEOTIDE SEQUENCE [LARGE SCALE GENOMIC DNA]</scope>
    <source>
        <strain evidence="3">Cell 2</strain>
    </source>
</reference>
<name>W2C687_9BACT</name>
<dbReference type="Pfam" id="PF13439">
    <property type="entry name" value="Glyco_transf_4"/>
    <property type="match status" value="1"/>
</dbReference>
<dbReference type="EMBL" id="AYUF01000311">
    <property type="protein sequence ID" value="ETK02645.1"/>
    <property type="molecule type" value="Genomic_DNA"/>
</dbReference>
<evidence type="ECO:0000313" key="3">
    <source>
        <dbReference type="EMBL" id="ETK02645.1"/>
    </source>
</evidence>
<dbReference type="Pfam" id="PF00534">
    <property type="entry name" value="Glycos_transf_1"/>
    <property type="match status" value="1"/>
</dbReference>
<protein>
    <submittedName>
        <fullName evidence="3">Glycosyl transferase</fullName>
    </submittedName>
</protein>
<comment type="caution">
    <text evidence="3">The sequence shown here is derived from an EMBL/GenBank/DDBJ whole genome shotgun (WGS) entry which is preliminary data.</text>
</comment>
<gene>
    <name evidence="3" type="ORF">N425_02905</name>
</gene>
<dbReference type="AlphaFoldDB" id="W2C687"/>
<dbReference type="PANTHER" id="PTHR45947:SF13">
    <property type="entry name" value="TRANSFERASE"/>
    <property type="match status" value="1"/>
</dbReference>
<organism evidence="3 4">
    <name type="scientific">Tannerella sp. oral taxon BU063 isolate Cell 2</name>
    <dbReference type="NCBI Taxonomy" id="1411148"/>
    <lineage>
        <taxon>Bacteria</taxon>
        <taxon>Pseudomonadati</taxon>
        <taxon>Bacteroidota</taxon>
        <taxon>Bacteroidia</taxon>
        <taxon>Bacteroidales</taxon>
        <taxon>Tannerellaceae</taxon>
        <taxon>Tannerella</taxon>
    </lineage>
</organism>
<dbReference type="PANTHER" id="PTHR45947">
    <property type="entry name" value="SULFOQUINOVOSYL TRANSFERASE SQD2"/>
    <property type="match status" value="1"/>
</dbReference>
<dbReference type="CDD" id="cd03801">
    <property type="entry name" value="GT4_PimA-like"/>
    <property type="match status" value="1"/>
</dbReference>
<feature type="domain" description="Glycosyltransferase subfamily 4-like N-terminal" evidence="2">
    <location>
        <begin position="14"/>
        <end position="205"/>
    </location>
</feature>
<dbReference type="SUPFAM" id="SSF53756">
    <property type="entry name" value="UDP-Glycosyltransferase/glycogen phosphorylase"/>
    <property type="match status" value="1"/>
</dbReference>
<evidence type="ECO:0000313" key="4">
    <source>
        <dbReference type="Proteomes" id="UP000018837"/>
    </source>
</evidence>
<dbReference type="InterPro" id="IPR028098">
    <property type="entry name" value="Glyco_trans_4-like_N"/>
</dbReference>